<feature type="transmembrane region" description="Helical" evidence="5">
    <location>
        <begin position="12"/>
        <end position="36"/>
    </location>
</feature>
<reference evidence="6" key="1">
    <citation type="submission" date="2018-05" db="EMBL/GenBank/DDBJ databases">
        <authorList>
            <person name="Lanie J.A."/>
            <person name="Ng W.-L."/>
            <person name="Kazmierczak K.M."/>
            <person name="Andrzejewski T.M."/>
            <person name="Davidsen T.M."/>
            <person name="Wayne K.J."/>
            <person name="Tettelin H."/>
            <person name="Glass J.I."/>
            <person name="Rusch D."/>
            <person name="Podicherti R."/>
            <person name="Tsui H.-C.T."/>
            <person name="Winkler M.E."/>
        </authorList>
    </citation>
    <scope>NUCLEOTIDE SEQUENCE</scope>
</reference>
<dbReference type="Gene3D" id="1.10.3720.10">
    <property type="entry name" value="MetI-like"/>
    <property type="match status" value="1"/>
</dbReference>
<keyword evidence="4 5" id="KW-0472">Membrane</keyword>
<dbReference type="InterPro" id="IPR035906">
    <property type="entry name" value="MetI-like_sf"/>
</dbReference>
<evidence type="ECO:0008006" key="7">
    <source>
        <dbReference type="Google" id="ProtNLM"/>
    </source>
</evidence>
<evidence type="ECO:0000256" key="2">
    <source>
        <dbReference type="ARBA" id="ARBA00022692"/>
    </source>
</evidence>
<feature type="non-terminal residue" evidence="6">
    <location>
        <position position="96"/>
    </location>
</feature>
<sequence length="96" mass="11034">MAANNIKKPLGLQLFIYGFVLLWLILAAFPFLWTFWGSFKVELDFFSKADWTNAISGVRTQVVYGKAFTGAGYDGAWIQEEFWRAFRNTGIVCFFT</sequence>
<evidence type="ECO:0000256" key="3">
    <source>
        <dbReference type="ARBA" id="ARBA00022989"/>
    </source>
</evidence>
<dbReference type="GO" id="GO:0016020">
    <property type="term" value="C:membrane"/>
    <property type="evidence" value="ECO:0007669"/>
    <property type="project" value="UniProtKB-SubCell"/>
</dbReference>
<comment type="subcellular location">
    <subcellularLocation>
        <location evidence="1">Membrane</location>
        <topology evidence="1">Multi-pass membrane protein</topology>
    </subcellularLocation>
</comment>
<organism evidence="6">
    <name type="scientific">marine metagenome</name>
    <dbReference type="NCBI Taxonomy" id="408172"/>
    <lineage>
        <taxon>unclassified sequences</taxon>
        <taxon>metagenomes</taxon>
        <taxon>ecological metagenomes</taxon>
    </lineage>
</organism>
<proteinExistence type="predicted"/>
<evidence type="ECO:0000256" key="5">
    <source>
        <dbReference type="SAM" id="Phobius"/>
    </source>
</evidence>
<evidence type="ECO:0000313" key="6">
    <source>
        <dbReference type="EMBL" id="SVA87743.1"/>
    </source>
</evidence>
<keyword evidence="2 5" id="KW-0812">Transmembrane</keyword>
<accession>A0A381ZG67</accession>
<gene>
    <name evidence="6" type="ORF">METZ01_LOCUS140597</name>
</gene>
<keyword evidence="3 5" id="KW-1133">Transmembrane helix</keyword>
<evidence type="ECO:0000256" key="1">
    <source>
        <dbReference type="ARBA" id="ARBA00004141"/>
    </source>
</evidence>
<protein>
    <recommendedName>
        <fullName evidence="7">ABC transmembrane type-1 domain-containing protein</fullName>
    </recommendedName>
</protein>
<dbReference type="SUPFAM" id="SSF161098">
    <property type="entry name" value="MetI-like"/>
    <property type="match status" value="1"/>
</dbReference>
<evidence type="ECO:0000256" key="4">
    <source>
        <dbReference type="ARBA" id="ARBA00023136"/>
    </source>
</evidence>
<name>A0A381ZG67_9ZZZZ</name>
<dbReference type="AlphaFoldDB" id="A0A381ZG67"/>
<dbReference type="EMBL" id="UINC01021036">
    <property type="protein sequence ID" value="SVA87743.1"/>
    <property type="molecule type" value="Genomic_DNA"/>
</dbReference>